<keyword evidence="4" id="KW-1185">Reference proteome</keyword>
<dbReference type="OrthoDB" id="3568721at2"/>
<evidence type="ECO:0000313" key="3">
    <source>
        <dbReference type="EMBL" id="KAB2384682.1"/>
    </source>
</evidence>
<evidence type="ECO:0000259" key="2">
    <source>
        <dbReference type="Pfam" id="PF14230"/>
    </source>
</evidence>
<reference evidence="3 4" key="1">
    <citation type="submission" date="2019-09" db="EMBL/GenBank/DDBJ databases">
        <title>Actinomadura physcomitrii sp. nov., a novel actinomycete isolated from moss [Physcomitrium sphaericum (Ludw) Fuernr].</title>
        <authorList>
            <person name="Liu C."/>
            <person name="Zhuang X."/>
        </authorList>
    </citation>
    <scope>NUCLEOTIDE SEQUENCE [LARGE SCALE GENOMIC DNA]</scope>
    <source>
        <strain evidence="3 4">CYP1-1B</strain>
    </source>
</reference>
<dbReference type="Pfam" id="PF14230">
    <property type="entry name" value="DUF4333"/>
    <property type="match status" value="1"/>
</dbReference>
<dbReference type="EMBL" id="WBMR01000020">
    <property type="protein sequence ID" value="KAB2384682.1"/>
    <property type="molecule type" value="Genomic_DNA"/>
</dbReference>
<protein>
    <submittedName>
        <fullName evidence="3">DUF4333 domain-containing protein</fullName>
    </submittedName>
</protein>
<feature type="domain" description="DUF4333" evidence="2">
    <location>
        <begin position="76"/>
        <end position="152"/>
    </location>
</feature>
<feature type="region of interest" description="Disordered" evidence="1">
    <location>
        <begin position="16"/>
        <end position="57"/>
    </location>
</feature>
<evidence type="ECO:0000256" key="1">
    <source>
        <dbReference type="SAM" id="MobiDB-lite"/>
    </source>
</evidence>
<proteinExistence type="predicted"/>
<organism evidence="3 4">
    <name type="scientific">Actinomadura montaniterrae</name>
    <dbReference type="NCBI Taxonomy" id="1803903"/>
    <lineage>
        <taxon>Bacteria</taxon>
        <taxon>Bacillati</taxon>
        <taxon>Actinomycetota</taxon>
        <taxon>Actinomycetes</taxon>
        <taxon>Streptosporangiales</taxon>
        <taxon>Thermomonosporaceae</taxon>
        <taxon>Actinomadura</taxon>
    </lineage>
</organism>
<gene>
    <name evidence="3" type="ORF">F9B16_10480</name>
</gene>
<dbReference type="AlphaFoldDB" id="A0A6L3VX19"/>
<comment type="caution">
    <text evidence="3">The sequence shown here is derived from an EMBL/GenBank/DDBJ whole genome shotgun (WGS) entry which is preliminary data.</text>
</comment>
<sequence>MPRTVPRLPVRNEKVRDDLSPSESFVGRDGVPWRPGRGAAEHTCGRRPTGTGAPRITGSSTMRKILIVPVLAGGLALAAAGCEVGKTVSSGTVEKQIDARFGPMYQSAGLGPAKASCPDDLKGKVGATLDCTVRDGKGGSHRLTVTVTSVKGSEVHFTMRAAS</sequence>
<dbReference type="InterPro" id="IPR025637">
    <property type="entry name" value="DUF4333"/>
</dbReference>
<accession>A0A6L3VX19</accession>
<name>A0A6L3VX19_9ACTN</name>
<dbReference type="Proteomes" id="UP000483004">
    <property type="component" value="Unassembled WGS sequence"/>
</dbReference>
<evidence type="ECO:0000313" key="4">
    <source>
        <dbReference type="Proteomes" id="UP000483004"/>
    </source>
</evidence>